<dbReference type="InParanoid" id="A0A1E7F8D5"/>
<keyword evidence="1" id="KW-0812">Transmembrane</keyword>
<feature type="transmembrane region" description="Helical" evidence="1">
    <location>
        <begin position="180"/>
        <end position="210"/>
    </location>
</feature>
<dbReference type="EMBL" id="KV784360">
    <property type="protein sequence ID" value="OEU14427.1"/>
    <property type="molecule type" value="Genomic_DNA"/>
</dbReference>
<reference evidence="2 3" key="1">
    <citation type="submission" date="2016-09" db="EMBL/GenBank/DDBJ databases">
        <title>Extensive genetic diversity and differential bi-allelic expression allows diatom success in the polar Southern Ocean.</title>
        <authorList>
            <consortium name="DOE Joint Genome Institute"/>
            <person name="Mock T."/>
            <person name="Otillar R.P."/>
            <person name="Strauss J."/>
            <person name="Dupont C."/>
            <person name="Frickenhaus S."/>
            <person name="Maumus F."/>
            <person name="Mcmullan M."/>
            <person name="Sanges R."/>
            <person name="Schmutz J."/>
            <person name="Toseland A."/>
            <person name="Valas R."/>
            <person name="Veluchamy A."/>
            <person name="Ward B.J."/>
            <person name="Allen A."/>
            <person name="Barry K."/>
            <person name="Falciatore A."/>
            <person name="Ferrante M."/>
            <person name="Fortunato A.E."/>
            <person name="Gloeckner G."/>
            <person name="Gruber A."/>
            <person name="Hipkin R."/>
            <person name="Janech M."/>
            <person name="Kroth P."/>
            <person name="Leese F."/>
            <person name="Lindquist E."/>
            <person name="Lyon B.R."/>
            <person name="Martin J."/>
            <person name="Mayer C."/>
            <person name="Parker M."/>
            <person name="Quesneville H."/>
            <person name="Raymond J."/>
            <person name="Uhlig C."/>
            <person name="Valentin K.U."/>
            <person name="Worden A.Z."/>
            <person name="Armbrust E.V."/>
            <person name="Bowler C."/>
            <person name="Green B."/>
            <person name="Moulton V."/>
            <person name="Van Oosterhout C."/>
            <person name="Grigoriev I."/>
        </authorList>
    </citation>
    <scope>NUCLEOTIDE SEQUENCE [LARGE SCALE GENOMIC DNA]</scope>
    <source>
        <strain evidence="2 3">CCMP1102</strain>
    </source>
</reference>
<dbReference type="KEGG" id="fcy:FRACYDRAFT_240966"/>
<protein>
    <submittedName>
        <fullName evidence="2">Uncharacterized protein</fullName>
    </submittedName>
</protein>
<keyword evidence="3" id="KW-1185">Reference proteome</keyword>
<organism evidence="2 3">
    <name type="scientific">Fragilariopsis cylindrus CCMP1102</name>
    <dbReference type="NCBI Taxonomy" id="635003"/>
    <lineage>
        <taxon>Eukaryota</taxon>
        <taxon>Sar</taxon>
        <taxon>Stramenopiles</taxon>
        <taxon>Ochrophyta</taxon>
        <taxon>Bacillariophyta</taxon>
        <taxon>Bacillariophyceae</taxon>
        <taxon>Bacillariophycidae</taxon>
        <taxon>Bacillariales</taxon>
        <taxon>Bacillariaceae</taxon>
        <taxon>Fragilariopsis</taxon>
    </lineage>
</organism>
<gene>
    <name evidence="2" type="ORF">FRACYDRAFT_240966</name>
</gene>
<sequence length="317" mass="35109">MTTVGTTRSSKIALNQLRSVKPNDGWSIEISNTKNNDSLVRLLRRNVPINDNYFIDIHYCNDDDSIFGFCGSNMIVGVMTNNGDTCQVLVDGSNGKPVVSLSKEIKIVSIKNYKYIKLTETEMRRSAAVTAADGRHNKNDATAAAAAAAATPPPFQFQNPFSNLSNSDQEKYLKYGAGILIGYVVLTILSSIVSEFLLFFLVVPGLYFYLSSTCPPNNTFDTKKEVKRVLRGYHLPEDHPSKPKKGNFIEKWTSKITASVATELGTAAGGYSIEMIPLLWGVATYTTVDIPALSMRCEWIGIHDKWYHIRSSSQQQT</sequence>
<keyword evidence="1" id="KW-1133">Transmembrane helix</keyword>
<dbReference type="Proteomes" id="UP000095751">
    <property type="component" value="Unassembled WGS sequence"/>
</dbReference>
<proteinExistence type="predicted"/>
<evidence type="ECO:0000256" key="1">
    <source>
        <dbReference type="SAM" id="Phobius"/>
    </source>
</evidence>
<evidence type="ECO:0000313" key="3">
    <source>
        <dbReference type="Proteomes" id="UP000095751"/>
    </source>
</evidence>
<evidence type="ECO:0000313" key="2">
    <source>
        <dbReference type="EMBL" id="OEU14427.1"/>
    </source>
</evidence>
<name>A0A1E7F8D5_9STRA</name>
<dbReference type="OrthoDB" id="46623at2759"/>
<accession>A0A1E7F8D5</accession>
<dbReference type="AlphaFoldDB" id="A0A1E7F8D5"/>
<keyword evidence="1" id="KW-0472">Membrane</keyword>